<dbReference type="AlphaFoldDB" id="A0AB34GMF2"/>
<accession>A0AB34GMF2</accession>
<comment type="caution">
    <text evidence="2">The sequence shown here is derived from an EMBL/GenBank/DDBJ whole genome shotgun (WGS) entry which is preliminary data.</text>
</comment>
<feature type="region of interest" description="Disordered" evidence="1">
    <location>
        <begin position="1"/>
        <end position="20"/>
    </location>
</feature>
<evidence type="ECO:0000256" key="1">
    <source>
        <dbReference type="SAM" id="MobiDB-lite"/>
    </source>
</evidence>
<name>A0AB34GMF2_ESCRO</name>
<dbReference type="Proteomes" id="UP001159641">
    <property type="component" value="Unassembled WGS sequence"/>
</dbReference>
<dbReference type="EMBL" id="JAIQCJ010002214">
    <property type="protein sequence ID" value="KAJ8779584.1"/>
    <property type="molecule type" value="Genomic_DNA"/>
</dbReference>
<sequence>MDPSPRAGLQKAPPQSAQRRAMESSWRRAHWARTFDLESVFRLAPGVLQAVKLYLQRQRLLGDLRPPPTGSTGITRAAVVSFVNQDLYVSPGGQGYKECALGSLLLTIYDPKSKFLYEFMVPCLVEACKLSSCGAQA</sequence>
<evidence type="ECO:0000313" key="3">
    <source>
        <dbReference type="Proteomes" id="UP001159641"/>
    </source>
</evidence>
<reference evidence="2 3" key="1">
    <citation type="submission" date="2022-11" db="EMBL/GenBank/DDBJ databases">
        <title>Whole genome sequence of Eschrichtius robustus ER-17-0199.</title>
        <authorList>
            <person name="Bruniche-Olsen A."/>
            <person name="Black A.N."/>
            <person name="Fields C.J."/>
            <person name="Walden K."/>
            <person name="Dewoody J.A."/>
        </authorList>
    </citation>
    <scope>NUCLEOTIDE SEQUENCE [LARGE SCALE GENOMIC DNA]</scope>
    <source>
        <strain evidence="2">ER-17-0199</strain>
        <tissue evidence="2">Blubber</tissue>
    </source>
</reference>
<gene>
    <name evidence="2" type="ORF">J1605_012468</name>
</gene>
<evidence type="ECO:0000313" key="2">
    <source>
        <dbReference type="EMBL" id="KAJ8779584.1"/>
    </source>
</evidence>
<proteinExistence type="predicted"/>
<organism evidence="2 3">
    <name type="scientific">Eschrichtius robustus</name>
    <name type="common">California gray whale</name>
    <name type="synonym">Eschrichtius gibbosus</name>
    <dbReference type="NCBI Taxonomy" id="9764"/>
    <lineage>
        <taxon>Eukaryota</taxon>
        <taxon>Metazoa</taxon>
        <taxon>Chordata</taxon>
        <taxon>Craniata</taxon>
        <taxon>Vertebrata</taxon>
        <taxon>Euteleostomi</taxon>
        <taxon>Mammalia</taxon>
        <taxon>Eutheria</taxon>
        <taxon>Laurasiatheria</taxon>
        <taxon>Artiodactyla</taxon>
        <taxon>Whippomorpha</taxon>
        <taxon>Cetacea</taxon>
        <taxon>Mysticeti</taxon>
        <taxon>Eschrichtiidae</taxon>
        <taxon>Eschrichtius</taxon>
    </lineage>
</organism>
<keyword evidence="3" id="KW-1185">Reference proteome</keyword>
<protein>
    <submittedName>
        <fullName evidence="2">Uncharacterized protein</fullName>
    </submittedName>
</protein>